<protein>
    <submittedName>
        <fullName evidence="5">Helix-turn-helix domain-containing protein</fullName>
    </submittedName>
</protein>
<dbReference type="AlphaFoldDB" id="A0A6P0UTP1"/>
<dbReference type="GO" id="GO:0003700">
    <property type="term" value="F:DNA-binding transcription factor activity"/>
    <property type="evidence" value="ECO:0007669"/>
    <property type="project" value="InterPro"/>
</dbReference>
<name>A0A6P0UTP1_9FLAO</name>
<evidence type="ECO:0000256" key="1">
    <source>
        <dbReference type="ARBA" id="ARBA00023015"/>
    </source>
</evidence>
<sequence length="296" mass="34826">MSVTHYNDINDFLRDIRLPQLKHADFYIGKFKETDHSENMPEVSYVHNYFEISFAMGYDAQVSINDRTANALEYNLSFVSPGQVVSWSVSDIDRDPISFIILFRPEFLPFASNVFNLYRNFPYFNNNTLSSFALNRQQQELFVSYFKNIYHEYQRGAEDSLEMIRAYLSLLLFQAKREMAFNEGIYFTRNRSEEITYYFENLIQQTPHKHQPIKYYAGQLNISSIYLSECVKRATGKTAKQVIDEYLILEAKSLLQQSSASISEIAFDLGFEDNSNFVKYFKKHTLLTPRQFRNKP</sequence>
<feature type="domain" description="HTH araC/xylS-type" evidence="4">
    <location>
        <begin position="193"/>
        <end position="295"/>
    </location>
</feature>
<evidence type="ECO:0000313" key="6">
    <source>
        <dbReference type="Proteomes" id="UP000468581"/>
    </source>
</evidence>
<dbReference type="EMBL" id="JAABOO010000004">
    <property type="protein sequence ID" value="NER15378.1"/>
    <property type="molecule type" value="Genomic_DNA"/>
</dbReference>
<gene>
    <name evidence="5" type="ORF">GWK08_18125</name>
</gene>
<dbReference type="PROSITE" id="PS01124">
    <property type="entry name" value="HTH_ARAC_FAMILY_2"/>
    <property type="match status" value="1"/>
</dbReference>
<evidence type="ECO:0000259" key="4">
    <source>
        <dbReference type="PROSITE" id="PS01124"/>
    </source>
</evidence>
<dbReference type="Proteomes" id="UP000468581">
    <property type="component" value="Unassembled WGS sequence"/>
</dbReference>
<dbReference type="Pfam" id="PF12833">
    <property type="entry name" value="HTH_18"/>
    <property type="match status" value="1"/>
</dbReference>
<dbReference type="InterPro" id="IPR009057">
    <property type="entry name" value="Homeodomain-like_sf"/>
</dbReference>
<comment type="caution">
    <text evidence="5">The sequence shown here is derived from an EMBL/GenBank/DDBJ whole genome shotgun (WGS) entry which is preliminary data.</text>
</comment>
<evidence type="ECO:0000256" key="2">
    <source>
        <dbReference type="ARBA" id="ARBA00023125"/>
    </source>
</evidence>
<dbReference type="PANTHER" id="PTHR43280:SF32">
    <property type="entry name" value="TRANSCRIPTIONAL REGULATORY PROTEIN"/>
    <property type="match status" value="1"/>
</dbReference>
<accession>A0A6P0UTP1</accession>
<dbReference type="PANTHER" id="PTHR43280">
    <property type="entry name" value="ARAC-FAMILY TRANSCRIPTIONAL REGULATOR"/>
    <property type="match status" value="1"/>
</dbReference>
<dbReference type="InterPro" id="IPR020449">
    <property type="entry name" value="Tscrpt_reg_AraC-type_HTH"/>
</dbReference>
<dbReference type="SUPFAM" id="SSF46689">
    <property type="entry name" value="Homeodomain-like"/>
    <property type="match status" value="1"/>
</dbReference>
<dbReference type="InterPro" id="IPR018060">
    <property type="entry name" value="HTH_AraC"/>
</dbReference>
<proteinExistence type="predicted"/>
<keyword evidence="3" id="KW-0804">Transcription</keyword>
<evidence type="ECO:0000313" key="5">
    <source>
        <dbReference type="EMBL" id="NER15378.1"/>
    </source>
</evidence>
<evidence type="ECO:0000256" key="3">
    <source>
        <dbReference type="ARBA" id="ARBA00023163"/>
    </source>
</evidence>
<organism evidence="5 6">
    <name type="scientific">Leptobacterium flavescens</name>
    <dbReference type="NCBI Taxonomy" id="472055"/>
    <lineage>
        <taxon>Bacteria</taxon>
        <taxon>Pseudomonadati</taxon>
        <taxon>Bacteroidota</taxon>
        <taxon>Flavobacteriia</taxon>
        <taxon>Flavobacteriales</taxon>
        <taxon>Flavobacteriaceae</taxon>
        <taxon>Leptobacterium</taxon>
    </lineage>
</organism>
<keyword evidence="6" id="KW-1185">Reference proteome</keyword>
<dbReference type="SMART" id="SM00342">
    <property type="entry name" value="HTH_ARAC"/>
    <property type="match status" value="1"/>
</dbReference>
<dbReference type="PRINTS" id="PR00032">
    <property type="entry name" value="HTHARAC"/>
</dbReference>
<keyword evidence="2" id="KW-0238">DNA-binding</keyword>
<reference evidence="5 6" key="1">
    <citation type="submission" date="2020-01" db="EMBL/GenBank/DDBJ databases">
        <title>Leptobacterium flavescens.</title>
        <authorList>
            <person name="Wang G."/>
        </authorList>
    </citation>
    <scope>NUCLEOTIDE SEQUENCE [LARGE SCALE GENOMIC DNA]</scope>
    <source>
        <strain evidence="5 6">KCTC 22160</strain>
    </source>
</reference>
<dbReference type="GO" id="GO:0043565">
    <property type="term" value="F:sequence-specific DNA binding"/>
    <property type="evidence" value="ECO:0007669"/>
    <property type="project" value="InterPro"/>
</dbReference>
<dbReference type="Gene3D" id="1.10.10.60">
    <property type="entry name" value="Homeodomain-like"/>
    <property type="match status" value="1"/>
</dbReference>
<dbReference type="RefSeq" id="WP_163608658.1">
    <property type="nucleotide sequence ID" value="NZ_JAABOO010000004.1"/>
</dbReference>
<keyword evidence="1" id="KW-0805">Transcription regulation</keyword>